<evidence type="ECO:0000313" key="2">
    <source>
        <dbReference type="EMBL" id="JAC26883.1"/>
    </source>
</evidence>
<protein>
    <recommendedName>
        <fullName evidence="3">Secreted protein</fullName>
    </recommendedName>
</protein>
<organism evidence="2">
    <name type="scientific">Amblyomma parvum</name>
    <name type="common">South American tick</name>
    <dbReference type="NCBI Taxonomy" id="251391"/>
    <lineage>
        <taxon>Eukaryota</taxon>
        <taxon>Metazoa</taxon>
        <taxon>Ecdysozoa</taxon>
        <taxon>Arthropoda</taxon>
        <taxon>Chelicerata</taxon>
        <taxon>Arachnida</taxon>
        <taxon>Acari</taxon>
        <taxon>Parasitiformes</taxon>
        <taxon>Ixodida</taxon>
        <taxon>Ixodoidea</taxon>
        <taxon>Ixodidae</taxon>
        <taxon>Amblyomminae</taxon>
        <taxon>Amblyomma</taxon>
    </lineage>
</organism>
<feature type="chain" id="PRO_5001517948" description="Secreted protein" evidence="1">
    <location>
        <begin position="22"/>
        <end position="252"/>
    </location>
</feature>
<evidence type="ECO:0008006" key="3">
    <source>
        <dbReference type="Google" id="ProtNLM"/>
    </source>
</evidence>
<accession>A0A023G1H9</accession>
<keyword evidence="1" id="KW-0732">Signal</keyword>
<sequence length="252" mass="29382">MLRVLALRFLIITVTLSQVAGILNLTEEVERYIQTLNHTKHNITSWGFNDTYSYWKNFSRSNEMLPIKASVGEIIFDSTIPDLRTFTEDYRFETVVHFFNMTRSMYYPVLLPANVSLELFENGELEKKNVSFYINKERKTRKWTKIIKTTRKNGKGLSIKQELQNKEETGFLRKYFWDITFKVNVTFYGYFAYEMKSTAGNDTAYGTVAVGNLNDTTKGLLRNGDNLTVTFGGLYRRFCVFLDITSYKPIIL</sequence>
<proteinExistence type="evidence at transcript level"/>
<dbReference type="EMBL" id="GBBL01000437">
    <property type="protein sequence ID" value="JAC26883.1"/>
    <property type="molecule type" value="mRNA"/>
</dbReference>
<feature type="signal peptide" evidence="1">
    <location>
        <begin position="1"/>
        <end position="21"/>
    </location>
</feature>
<name>A0A023G1H9_AMBPA</name>
<reference evidence="2" key="1">
    <citation type="submission" date="2014-03" db="EMBL/GenBank/DDBJ databases">
        <title>The sialotranscriptome of Amblyomma triste, Amblyomma parvum and Amblyomma cajennense ticks, uncovered by 454-based RNA-seq.</title>
        <authorList>
            <person name="Garcia G.R."/>
            <person name="Gardinassi L.G."/>
            <person name="Ribeiro J.M."/>
            <person name="Anatrielo E."/>
            <person name="Ferreira B.R."/>
            <person name="Moreira H.N."/>
            <person name="Mafra C."/>
            <person name="Olegario M.M."/>
            <person name="Szabo P.J."/>
            <person name="Miranda-Santos I.K."/>
            <person name="Maruyama S.R."/>
        </authorList>
    </citation>
    <scope>NUCLEOTIDE SEQUENCE</scope>
    <source>
        <strain evidence="2">Araguapaz</strain>
        <tissue evidence="2">Salivary glands</tissue>
    </source>
</reference>
<dbReference type="AlphaFoldDB" id="A0A023G1H9"/>
<evidence type="ECO:0000256" key="1">
    <source>
        <dbReference type="SAM" id="SignalP"/>
    </source>
</evidence>